<evidence type="ECO:0000256" key="1">
    <source>
        <dbReference type="SAM" id="MobiDB-lite"/>
    </source>
</evidence>
<evidence type="ECO:0000313" key="2">
    <source>
        <dbReference type="EMBL" id="MBB6036437.1"/>
    </source>
</evidence>
<protein>
    <submittedName>
        <fullName evidence="2">Uncharacterized protein</fullName>
    </submittedName>
</protein>
<dbReference type="EMBL" id="JACHGT010000009">
    <property type="protein sequence ID" value="MBB6036437.1"/>
    <property type="molecule type" value="Genomic_DNA"/>
</dbReference>
<keyword evidence="3" id="KW-1185">Reference proteome</keyword>
<feature type="compositionally biased region" description="Basic and acidic residues" evidence="1">
    <location>
        <begin position="267"/>
        <end position="281"/>
    </location>
</feature>
<accession>A0A841FSZ5</accession>
<dbReference type="AlphaFoldDB" id="A0A841FSZ5"/>
<feature type="compositionally biased region" description="Low complexity" evidence="1">
    <location>
        <begin position="1"/>
        <end position="11"/>
    </location>
</feature>
<feature type="compositionally biased region" description="Basic residues" evidence="1">
    <location>
        <begin position="13"/>
        <end position="28"/>
    </location>
</feature>
<reference evidence="2 3" key="1">
    <citation type="submission" date="2020-08" db="EMBL/GenBank/DDBJ databases">
        <title>Genomic Encyclopedia of Type Strains, Phase IV (KMG-IV): sequencing the most valuable type-strain genomes for metagenomic binning, comparative biology and taxonomic classification.</title>
        <authorList>
            <person name="Goeker M."/>
        </authorList>
    </citation>
    <scope>NUCLEOTIDE SEQUENCE [LARGE SCALE GENOMIC DNA]</scope>
    <source>
        <strain evidence="2 3">YIM 65646</strain>
    </source>
</reference>
<proteinExistence type="predicted"/>
<feature type="region of interest" description="Disordered" evidence="1">
    <location>
        <begin position="1"/>
        <end position="281"/>
    </location>
</feature>
<sequence length="281" mass="28750">MLTWPRRTGSRGTHGRRGASRRGLRLARRAGGLRGQGGDEEAEQRPLRRDGRGLVELTGGRARAGAGSDWRDGLGGLRGQAGIKRPSSAPSAATGTQAGWPRQRQGSARSRRRRGRARAAEVGNQRARGRGEVPQVSQAAGTGAAAALAADSRSRRVSQKRSTAASRSGGLDEAHGTVAAVRRRPGPASPGSARLAREEAEAPEAAASVSGPLAAVTDSRGRGLGGSHGRSGQAHLGRLVGEAIADSLGGEGRQPAPAGSRCGLGGGDRDSSRKARASRES</sequence>
<feature type="compositionally biased region" description="Basic and acidic residues" evidence="1">
    <location>
        <begin position="43"/>
        <end position="53"/>
    </location>
</feature>
<comment type="caution">
    <text evidence="2">The sequence shown here is derived from an EMBL/GenBank/DDBJ whole genome shotgun (WGS) entry which is preliminary data.</text>
</comment>
<dbReference type="Proteomes" id="UP000548476">
    <property type="component" value="Unassembled WGS sequence"/>
</dbReference>
<gene>
    <name evidence="2" type="ORF">HNR73_004308</name>
</gene>
<name>A0A841FSZ5_9ACTN</name>
<organism evidence="2 3">
    <name type="scientific">Phytomonospora endophytica</name>
    <dbReference type="NCBI Taxonomy" id="714109"/>
    <lineage>
        <taxon>Bacteria</taxon>
        <taxon>Bacillati</taxon>
        <taxon>Actinomycetota</taxon>
        <taxon>Actinomycetes</taxon>
        <taxon>Micromonosporales</taxon>
        <taxon>Micromonosporaceae</taxon>
        <taxon>Phytomonospora</taxon>
    </lineage>
</organism>
<evidence type="ECO:0000313" key="3">
    <source>
        <dbReference type="Proteomes" id="UP000548476"/>
    </source>
</evidence>
<feature type="compositionally biased region" description="Low complexity" evidence="1">
    <location>
        <begin position="139"/>
        <end position="150"/>
    </location>
</feature>
<feature type="compositionally biased region" description="Polar residues" evidence="1">
    <location>
        <begin position="88"/>
        <end position="97"/>
    </location>
</feature>